<evidence type="ECO:0000313" key="2">
    <source>
        <dbReference type="Proteomes" id="UP000009027"/>
    </source>
</evidence>
<reference evidence="1 2" key="1">
    <citation type="journal article" date="2012" name="Proc. Natl. Acad. Sci. U.S.A.">
        <title>Antigenic diversity is generated by distinct evolutionary mechanisms in African trypanosome species.</title>
        <authorList>
            <person name="Jackson A.P."/>
            <person name="Berry A."/>
            <person name="Aslett M."/>
            <person name="Allison H.C."/>
            <person name="Burton P."/>
            <person name="Vavrova-Anderson J."/>
            <person name="Brown R."/>
            <person name="Browne H."/>
            <person name="Corton N."/>
            <person name="Hauser H."/>
            <person name="Gamble J."/>
            <person name="Gilderthorp R."/>
            <person name="Marcello L."/>
            <person name="McQuillan J."/>
            <person name="Otto T.D."/>
            <person name="Quail M.A."/>
            <person name="Sanders M.J."/>
            <person name="van Tonder A."/>
            <person name="Ginger M.L."/>
            <person name="Field M.C."/>
            <person name="Barry J.D."/>
            <person name="Hertz-Fowler C."/>
            <person name="Berriman M."/>
        </authorList>
    </citation>
    <scope>NUCLEOTIDE SEQUENCE</scope>
    <source>
        <strain evidence="1 2">Y486</strain>
    </source>
</reference>
<keyword evidence="2" id="KW-1185">Reference proteome</keyword>
<accession>F9WTH1</accession>
<dbReference type="EMBL" id="CAEX01006471">
    <property type="protein sequence ID" value="CCD20864.1"/>
    <property type="molecule type" value="Genomic_DNA"/>
</dbReference>
<dbReference type="Proteomes" id="UP000009027">
    <property type="component" value="Unassembled WGS sequence"/>
</dbReference>
<protein>
    <submittedName>
        <fullName evidence="1">Uncharacterized protein</fullName>
    </submittedName>
</protein>
<gene>
    <name evidence="1" type="ORF">TvY486_0037410</name>
</gene>
<dbReference type="AlphaFoldDB" id="F9WTH1"/>
<proteinExistence type="predicted"/>
<evidence type="ECO:0000313" key="1">
    <source>
        <dbReference type="EMBL" id="CCD20864.1"/>
    </source>
</evidence>
<dbReference type="VEuPathDB" id="TriTrypDB:TvY486_0037410"/>
<name>F9WTH1_TRYVY</name>
<organism evidence="1 2">
    <name type="scientific">Trypanosoma vivax (strain Y486)</name>
    <dbReference type="NCBI Taxonomy" id="1055687"/>
    <lineage>
        <taxon>Eukaryota</taxon>
        <taxon>Discoba</taxon>
        <taxon>Euglenozoa</taxon>
        <taxon>Kinetoplastea</taxon>
        <taxon>Metakinetoplastina</taxon>
        <taxon>Trypanosomatida</taxon>
        <taxon>Trypanosomatidae</taxon>
        <taxon>Trypanosoma</taxon>
        <taxon>Duttonella</taxon>
    </lineage>
</organism>
<sequence length="325" mass="36629">MKGNTRADDDRRSGHTVHTARAGYGCAELAALARDTLDKRCDARHQLSRSSAQTSSTSLLTDFWYCHSHIPKLVRVLVGSIPFHPLRNGAPLPGGHFLRSIGLEVDHLPLRVAREIFPVRELRTQRLLERHQLVRVRVVLLVRLHQQQHHRPLRCTALNTCPIRVVLHSEERTDHGAIAITVSVQHHGLASGCLLWTVDVVKELHALEDGLPIHKAWNNNRLHNRFFLRACTALEHLNALEQAPGGHRTLQRGGHENFKHIAFIAIRHEEFGIIRNNVVQLLNHFTPHRHRHGPVPLVLGSAGLQANKVQKAVHGNVISPIYCSR</sequence>